<dbReference type="AlphaFoldDB" id="A0A1M4TQG9"/>
<feature type="transmembrane region" description="Helical" evidence="5">
    <location>
        <begin position="204"/>
        <end position="222"/>
    </location>
</feature>
<feature type="transmembrane region" description="Helical" evidence="5">
    <location>
        <begin position="65"/>
        <end position="85"/>
    </location>
</feature>
<evidence type="ECO:0000259" key="6">
    <source>
        <dbReference type="PROSITE" id="PS50928"/>
    </source>
</evidence>
<evidence type="ECO:0000313" key="8">
    <source>
        <dbReference type="Proteomes" id="UP000184423"/>
    </source>
</evidence>
<dbReference type="Gene3D" id="1.10.3720.10">
    <property type="entry name" value="MetI-like"/>
    <property type="match status" value="1"/>
</dbReference>
<evidence type="ECO:0000256" key="2">
    <source>
        <dbReference type="ARBA" id="ARBA00022692"/>
    </source>
</evidence>
<reference evidence="8" key="1">
    <citation type="submission" date="2016-11" db="EMBL/GenBank/DDBJ databases">
        <authorList>
            <person name="Varghese N."/>
            <person name="Submissions S."/>
        </authorList>
    </citation>
    <scope>NUCLEOTIDE SEQUENCE [LARGE SCALE GENOMIC DNA]</scope>
    <source>
        <strain evidence="8">DSM 10124</strain>
    </source>
</reference>
<evidence type="ECO:0000256" key="4">
    <source>
        <dbReference type="ARBA" id="ARBA00023136"/>
    </source>
</evidence>
<keyword evidence="3 5" id="KW-1133">Transmembrane helix</keyword>
<keyword evidence="4 5" id="KW-0472">Membrane</keyword>
<keyword evidence="8" id="KW-1185">Reference proteome</keyword>
<keyword evidence="2 5" id="KW-0812">Transmembrane</keyword>
<feature type="domain" description="ABC transmembrane type-1" evidence="6">
    <location>
        <begin position="26"/>
        <end position="222"/>
    </location>
</feature>
<proteinExistence type="predicted"/>
<feature type="transmembrane region" description="Helical" evidence="5">
    <location>
        <begin position="97"/>
        <end position="123"/>
    </location>
</feature>
<dbReference type="Proteomes" id="UP000184423">
    <property type="component" value="Unassembled WGS sequence"/>
</dbReference>
<protein>
    <submittedName>
        <fullName evidence="7">Tungstate transport system permease protein</fullName>
    </submittedName>
</protein>
<feature type="transmembrane region" description="Helical" evidence="5">
    <location>
        <begin position="154"/>
        <end position="178"/>
    </location>
</feature>
<evidence type="ECO:0000256" key="3">
    <source>
        <dbReference type="ARBA" id="ARBA00022989"/>
    </source>
</evidence>
<dbReference type="SUPFAM" id="SSF161098">
    <property type="entry name" value="MetI-like"/>
    <property type="match status" value="1"/>
</dbReference>
<organism evidence="7 8">
    <name type="scientific">Caloramator proteoclasticus DSM 10124</name>
    <dbReference type="NCBI Taxonomy" id="1121262"/>
    <lineage>
        <taxon>Bacteria</taxon>
        <taxon>Bacillati</taxon>
        <taxon>Bacillota</taxon>
        <taxon>Clostridia</taxon>
        <taxon>Eubacteriales</taxon>
        <taxon>Clostridiaceae</taxon>
        <taxon>Caloramator</taxon>
    </lineage>
</organism>
<sequence>MRSIWQGTVGAFNLILGFDRNIIEIVLLSLYVSFMSTIISSVIGIFLSLFITIEDFKFNKGLKGIINTFMAIPPVVAGLLVYILFSKRGPLGSLGLLFTPTVMIIAQIIIIVPLIAGTAINIVNTKGSIILEELNNLNADKISRYILLFRELKFNIIATVFLGFSRAVSEVGAVMLVGGNIEHKTRVMTTYIVLQTNMGNFEEAIAVGIILLCISFLVNLLISNLNRES</sequence>
<gene>
    <name evidence="7" type="ORF">SAMN02746091_00440</name>
</gene>
<dbReference type="InterPro" id="IPR049783">
    <property type="entry name" value="ABC_perm_TupB-like"/>
</dbReference>
<dbReference type="GO" id="GO:0016020">
    <property type="term" value="C:membrane"/>
    <property type="evidence" value="ECO:0007669"/>
    <property type="project" value="UniProtKB-SubCell"/>
</dbReference>
<dbReference type="GO" id="GO:0055085">
    <property type="term" value="P:transmembrane transport"/>
    <property type="evidence" value="ECO:0007669"/>
    <property type="project" value="InterPro"/>
</dbReference>
<evidence type="ECO:0000256" key="5">
    <source>
        <dbReference type="SAM" id="Phobius"/>
    </source>
</evidence>
<dbReference type="PROSITE" id="PS50928">
    <property type="entry name" value="ABC_TM1"/>
    <property type="match status" value="1"/>
</dbReference>
<feature type="transmembrane region" description="Helical" evidence="5">
    <location>
        <begin position="25"/>
        <end position="53"/>
    </location>
</feature>
<dbReference type="CDD" id="cd06261">
    <property type="entry name" value="TM_PBP2"/>
    <property type="match status" value="1"/>
</dbReference>
<evidence type="ECO:0000313" key="7">
    <source>
        <dbReference type="EMBL" id="SHE46693.1"/>
    </source>
</evidence>
<accession>A0A1M4TQG9</accession>
<evidence type="ECO:0000256" key="1">
    <source>
        <dbReference type="ARBA" id="ARBA00004141"/>
    </source>
</evidence>
<dbReference type="NCBIfam" id="NF038017">
    <property type="entry name" value="ABC_perm1"/>
    <property type="match status" value="1"/>
</dbReference>
<dbReference type="EMBL" id="FQVG01000005">
    <property type="protein sequence ID" value="SHE46693.1"/>
    <property type="molecule type" value="Genomic_DNA"/>
</dbReference>
<dbReference type="RefSeq" id="WP_143290230.1">
    <property type="nucleotide sequence ID" value="NZ_FQVG01000005.1"/>
</dbReference>
<name>A0A1M4TQG9_9CLOT</name>
<dbReference type="PANTHER" id="PTHR43632">
    <property type="entry name" value="PERMEASE COMPONENT OF TUNGSTATE ABC TRANSPORTER"/>
    <property type="match status" value="1"/>
</dbReference>
<dbReference type="PANTHER" id="PTHR43632:SF1">
    <property type="entry name" value="PERMEASE COMPONENT OF TUNGSTATE ABC TRANSPORTER"/>
    <property type="match status" value="1"/>
</dbReference>
<comment type="subcellular location">
    <subcellularLocation>
        <location evidence="1">Membrane</location>
        <topology evidence="1">Multi-pass membrane protein</topology>
    </subcellularLocation>
</comment>
<dbReference type="InterPro" id="IPR000515">
    <property type="entry name" value="MetI-like"/>
</dbReference>
<dbReference type="InterPro" id="IPR035906">
    <property type="entry name" value="MetI-like_sf"/>
</dbReference>